<dbReference type="Gene3D" id="6.10.140.2220">
    <property type="match status" value="1"/>
</dbReference>
<organism evidence="6 7">
    <name type="scientific">Mycena rosella</name>
    <name type="common">Pink bonnet</name>
    <name type="synonym">Agaricus rosellus</name>
    <dbReference type="NCBI Taxonomy" id="1033263"/>
    <lineage>
        <taxon>Eukaryota</taxon>
        <taxon>Fungi</taxon>
        <taxon>Dikarya</taxon>
        <taxon>Basidiomycota</taxon>
        <taxon>Agaricomycotina</taxon>
        <taxon>Agaricomycetes</taxon>
        <taxon>Agaricomycetidae</taxon>
        <taxon>Agaricales</taxon>
        <taxon>Marasmiineae</taxon>
        <taxon>Mycenaceae</taxon>
        <taxon>Mycena</taxon>
    </lineage>
</organism>
<keyword evidence="1" id="KW-0479">Metal-binding</keyword>
<sequence length="232" mass="26320">MSQAPLSAEILAHRTCAFCYKSETKTHKFDRCGACLRPAYCSKDCQKKDWKKHKRTCQLQAQNRESLPVKGTPERDMLADIKKWFSKHTQLLIYVGTHAMRLHNPANASQTKTHVLFIELEPVPSGERGDFMFKAGVIRRMDECGLDSATCAALADRADEAAQDRRYSIVMYVRSGVAVYLAPITVEKCNALEYAVRFGPPDTECMGFLERAIDKTLTKEDSTRIMRLHELI</sequence>
<gene>
    <name evidence="6" type="ORF">B0H17DRAFT_1133589</name>
</gene>
<dbReference type="Pfam" id="PF01753">
    <property type="entry name" value="zf-MYND"/>
    <property type="match status" value="1"/>
</dbReference>
<evidence type="ECO:0000256" key="4">
    <source>
        <dbReference type="PROSITE-ProRule" id="PRU00134"/>
    </source>
</evidence>
<evidence type="ECO:0000256" key="1">
    <source>
        <dbReference type="ARBA" id="ARBA00022723"/>
    </source>
</evidence>
<evidence type="ECO:0000256" key="2">
    <source>
        <dbReference type="ARBA" id="ARBA00022771"/>
    </source>
</evidence>
<dbReference type="GO" id="GO:0008270">
    <property type="term" value="F:zinc ion binding"/>
    <property type="evidence" value="ECO:0007669"/>
    <property type="project" value="UniProtKB-KW"/>
</dbReference>
<protein>
    <recommendedName>
        <fullName evidence="5">MYND-type domain-containing protein</fullName>
    </recommendedName>
</protein>
<name>A0AAD7DHD7_MYCRO</name>
<proteinExistence type="predicted"/>
<dbReference type="PROSITE" id="PS50865">
    <property type="entry name" value="ZF_MYND_2"/>
    <property type="match status" value="1"/>
</dbReference>
<keyword evidence="7" id="KW-1185">Reference proteome</keyword>
<evidence type="ECO:0000313" key="6">
    <source>
        <dbReference type="EMBL" id="KAJ7691807.1"/>
    </source>
</evidence>
<keyword evidence="3" id="KW-0862">Zinc</keyword>
<evidence type="ECO:0000259" key="5">
    <source>
        <dbReference type="PROSITE" id="PS50865"/>
    </source>
</evidence>
<dbReference type="Proteomes" id="UP001221757">
    <property type="component" value="Unassembled WGS sequence"/>
</dbReference>
<dbReference type="InterPro" id="IPR002893">
    <property type="entry name" value="Znf_MYND"/>
</dbReference>
<keyword evidence="2 4" id="KW-0863">Zinc-finger</keyword>
<dbReference type="AlphaFoldDB" id="A0AAD7DHD7"/>
<feature type="domain" description="MYND-type" evidence="5">
    <location>
        <begin position="16"/>
        <end position="57"/>
    </location>
</feature>
<dbReference type="EMBL" id="JARKIE010000056">
    <property type="protein sequence ID" value="KAJ7691807.1"/>
    <property type="molecule type" value="Genomic_DNA"/>
</dbReference>
<dbReference type="SUPFAM" id="SSF144232">
    <property type="entry name" value="HIT/MYND zinc finger-like"/>
    <property type="match status" value="1"/>
</dbReference>
<reference evidence="6" key="1">
    <citation type="submission" date="2023-03" db="EMBL/GenBank/DDBJ databases">
        <title>Massive genome expansion in bonnet fungi (Mycena s.s.) driven by repeated elements and novel gene families across ecological guilds.</title>
        <authorList>
            <consortium name="Lawrence Berkeley National Laboratory"/>
            <person name="Harder C.B."/>
            <person name="Miyauchi S."/>
            <person name="Viragh M."/>
            <person name="Kuo A."/>
            <person name="Thoen E."/>
            <person name="Andreopoulos B."/>
            <person name="Lu D."/>
            <person name="Skrede I."/>
            <person name="Drula E."/>
            <person name="Henrissat B."/>
            <person name="Morin E."/>
            <person name="Kohler A."/>
            <person name="Barry K."/>
            <person name="LaButti K."/>
            <person name="Morin E."/>
            <person name="Salamov A."/>
            <person name="Lipzen A."/>
            <person name="Mereny Z."/>
            <person name="Hegedus B."/>
            <person name="Baldrian P."/>
            <person name="Stursova M."/>
            <person name="Weitz H."/>
            <person name="Taylor A."/>
            <person name="Grigoriev I.V."/>
            <person name="Nagy L.G."/>
            <person name="Martin F."/>
            <person name="Kauserud H."/>
        </authorList>
    </citation>
    <scope>NUCLEOTIDE SEQUENCE</scope>
    <source>
        <strain evidence="6">CBHHK067</strain>
    </source>
</reference>
<accession>A0AAD7DHD7</accession>
<evidence type="ECO:0000256" key="3">
    <source>
        <dbReference type="ARBA" id="ARBA00022833"/>
    </source>
</evidence>
<comment type="caution">
    <text evidence="6">The sequence shown here is derived from an EMBL/GenBank/DDBJ whole genome shotgun (WGS) entry which is preliminary data.</text>
</comment>
<evidence type="ECO:0000313" key="7">
    <source>
        <dbReference type="Proteomes" id="UP001221757"/>
    </source>
</evidence>